<sequence length="163" mass="17184">MTLKGLLLTLATALTLTLPATAARDFSGLGQIRTLYVVGNHEDLGCLTGEGKWTTDESQCGTFAAVRDGLNFKLTALEAGKCGVDVATFKCGHVGKGGVFSTFGTSGPIPGKEVLRYGQYGVMATDGMSPPASREPALDIHFYSGAEKGKYAWLGWKSLEDAE</sequence>
<feature type="chain" id="PRO_5045353592" description="RNase T2-like C-terminal domain-containing protein" evidence="1">
    <location>
        <begin position="23"/>
        <end position="163"/>
    </location>
</feature>
<keyword evidence="4" id="KW-1185">Reference proteome</keyword>
<proteinExistence type="predicted"/>
<dbReference type="InterPro" id="IPR057328">
    <property type="entry name" value="RNaseT2L_C"/>
</dbReference>
<dbReference type="Proteomes" id="UP001628179">
    <property type="component" value="Unassembled WGS sequence"/>
</dbReference>
<evidence type="ECO:0000313" key="4">
    <source>
        <dbReference type="Proteomes" id="UP001628179"/>
    </source>
</evidence>
<dbReference type="EMBL" id="BAAFSV010000006">
    <property type="protein sequence ID" value="GAB1320986.1"/>
    <property type="molecule type" value="Genomic_DNA"/>
</dbReference>
<feature type="signal peptide" evidence="1">
    <location>
        <begin position="1"/>
        <end position="22"/>
    </location>
</feature>
<evidence type="ECO:0000256" key="1">
    <source>
        <dbReference type="SAM" id="SignalP"/>
    </source>
</evidence>
<protein>
    <recommendedName>
        <fullName evidence="2">RNase T2-like C-terminal domain-containing protein</fullName>
    </recommendedName>
</protein>
<comment type="caution">
    <text evidence="3">The sequence shown here is derived from an EMBL/GenBank/DDBJ whole genome shotgun (WGS) entry which is preliminary data.</text>
</comment>
<evidence type="ECO:0000259" key="2">
    <source>
        <dbReference type="Pfam" id="PF25488"/>
    </source>
</evidence>
<name>A0ABQ0GTC9_9PEZI</name>
<feature type="domain" description="RNase T2-like C-terminal" evidence="2">
    <location>
        <begin position="33"/>
        <end position="102"/>
    </location>
</feature>
<accession>A0ABQ0GTC9</accession>
<dbReference type="Pfam" id="PF25488">
    <property type="entry name" value="RNaseT2L_C"/>
    <property type="match status" value="1"/>
</dbReference>
<evidence type="ECO:0000313" key="3">
    <source>
        <dbReference type="EMBL" id="GAB1320986.1"/>
    </source>
</evidence>
<reference evidence="3 4" key="1">
    <citation type="submission" date="2024-09" db="EMBL/GenBank/DDBJ databases">
        <title>Itraconazole resistance in Madurella fahalii resulting from another homologue of gene encoding cytochrome P450 14-alpha sterol demethylase (CYP51).</title>
        <authorList>
            <person name="Yoshioka I."/>
            <person name="Fahal A.H."/>
            <person name="Kaneko S."/>
            <person name="Yaguchi T."/>
        </authorList>
    </citation>
    <scope>NUCLEOTIDE SEQUENCE [LARGE SCALE GENOMIC DNA]</scope>
    <source>
        <strain evidence="3 4">IFM 68171</strain>
    </source>
</reference>
<organism evidence="3 4">
    <name type="scientific">Madurella fahalii</name>
    <dbReference type="NCBI Taxonomy" id="1157608"/>
    <lineage>
        <taxon>Eukaryota</taxon>
        <taxon>Fungi</taxon>
        <taxon>Dikarya</taxon>
        <taxon>Ascomycota</taxon>
        <taxon>Pezizomycotina</taxon>
        <taxon>Sordariomycetes</taxon>
        <taxon>Sordariomycetidae</taxon>
        <taxon>Sordariales</taxon>
        <taxon>Sordariales incertae sedis</taxon>
        <taxon>Madurella</taxon>
    </lineage>
</organism>
<keyword evidence="1" id="KW-0732">Signal</keyword>
<dbReference type="GeneID" id="98181938"/>
<dbReference type="RefSeq" id="XP_070922716.1">
    <property type="nucleotide sequence ID" value="XM_071066615.1"/>
</dbReference>
<gene>
    <name evidence="3" type="ORF">MFIFM68171_11196</name>
</gene>